<gene>
    <name evidence="2" type="ORF">PZ740_07400</name>
</gene>
<name>A0AAP3V1C1_9PROT</name>
<comment type="caution">
    <text evidence="2">The sequence shown here is derived from an EMBL/GenBank/DDBJ whole genome shotgun (WGS) entry which is preliminary data.</text>
</comment>
<dbReference type="RefSeq" id="WP_327788623.1">
    <property type="nucleotide sequence ID" value="NZ_JARGEQ010000073.1"/>
</dbReference>
<protein>
    <submittedName>
        <fullName evidence="2">Uncharacterized protein</fullName>
    </submittedName>
</protein>
<accession>A0AAP3V1C1</accession>
<dbReference type="EMBL" id="JARGEQ010000073">
    <property type="protein sequence ID" value="MDF1586208.1"/>
    <property type="molecule type" value="Genomic_DNA"/>
</dbReference>
<dbReference type="AlphaFoldDB" id="A0AAP3V1C1"/>
<proteinExistence type="predicted"/>
<keyword evidence="1" id="KW-0732">Signal</keyword>
<feature type="chain" id="PRO_5042846940" evidence="1">
    <location>
        <begin position="32"/>
        <end position="111"/>
    </location>
</feature>
<evidence type="ECO:0000256" key="1">
    <source>
        <dbReference type="SAM" id="SignalP"/>
    </source>
</evidence>
<evidence type="ECO:0000313" key="3">
    <source>
        <dbReference type="Proteomes" id="UP001301140"/>
    </source>
</evidence>
<evidence type="ECO:0000313" key="2">
    <source>
        <dbReference type="EMBL" id="MDF1586208.1"/>
    </source>
</evidence>
<reference evidence="2 3" key="1">
    <citation type="submission" date="2023-03" db="EMBL/GenBank/DDBJ databases">
        <title>YIM 152171 draft genome.</title>
        <authorList>
            <person name="Yang Z."/>
        </authorList>
    </citation>
    <scope>NUCLEOTIDE SEQUENCE [LARGE SCALE GENOMIC DNA]</scope>
    <source>
        <strain evidence="2 3">YIM 152171</strain>
    </source>
</reference>
<dbReference type="Proteomes" id="UP001301140">
    <property type="component" value="Unassembled WGS sequence"/>
</dbReference>
<feature type="signal peptide" evidence="1">
    <location>
        <begin position="1"/>
        <end position="31"/>
    </location>
</feature>
<organism evidence="2 3">
    <name type="scientific">Marinimicrococcus flavescens</name>
    <dbReference type="NCBI Taxonomy" id="3031815"/>
    <lineage>
        <taxon>Bacteria</taxon>
        <taxon>Pseudomonadati</taxon>
        <taxon>Pseudomonadota</taxon>
        <taxon>Alphaproteobacteria</taxon>
        <taxon>Geminicoccales</taxon>
        <taxon>Geminicoccaceae</taxon>
        <taxon>Marinimicrococcus</taxon>
    </lineage>
</organism>
<sequence>MQRTRPFRRLFGATAPVALALGLLATGPAAAQALCAPRERLTAGLEQRFTEQQAAMALTDDGRVVELFTAPDGLTWTLLATTPEGLSCMIASGRFWTPRAGEEGLVAAWPH</sequence>
<keyword evidence="3" id="KW-1185">Reference proteome</keyword>